<evidence type="ECO:0000313" key="1">
    <source>
        <dbReference type="EMBL" id="JAD65643.1"/>
    </source>
</evidence>
<protein>
    <submittedName>
        <fullName evidence="1">Uncharacterized protein</fullName>
    </submittedName>
</protein>
<organism evidence="1">
    <name type="scientific">Arundo donax</name>
    <name type="common">Giant reed</name>
    <name type="synonym">Donax arundinaceus</name>
    <dbReference type="NCBI Taxonomy" id="35708"/>
    <lineage>
        <taxon>Eukaryota</taxon>
        <taxon>Viridiplantae</taxon>
        <taxon>Streptophyta</taxon>
        <taxon>Embryophyta</taxon>
        <taxon>Tracheophyta</taxon>
        <taxon>Spermatophyta</taxon>
        <taxon>Magnoliopsida</taxon>
        <taxon>Liliopsida</taxon>
        <taxon>Poales</taxon>
        <taxon>Poaceae</taxon>
        <taxon>PACMAD clade</taxon>
        <taxon>Arundinoideae</taxon>
        <taxon>Arundineae</taxon>
        <taxon>Arundo</taxon>
    </lineage>
</organism>
<dbReference type="AlphaFoldDB" id="A0A0A9BTY7"/>
<reference evidence="1" key="1">
    <citation type="submission" date="2014-09" db="EMBL/GenBank/DDBJ databases">
        <authorList>
            <person name="Magalhaes I.L.F."/>
            <person name="Oliveira U."/>
            <person name="Santos F.R."/>
            <person name="Vidigal T.H.D.A."/>
            <person name="Brescovit A.D."/>
            <person name="Santos A.J."/>
        </authorList>
    </citation>
    <scope>NUCLEOTIDE SEQUENCE</scope>
    <source>
        <tissue evidence="1">Shoot tissue taken approximately 20 cm above the soil surface</tissue>
    </source>
</reference>
<name>A0A0A9BTY7_ARUDO</name>
<proteinExistence type="predicted"/>
<sequence length="47" mass="5300">MMFELSSSSLNQLSASRLWRRPRSMILVHNAAPNKVNCCCKSCVQTT</sequence>
<dbReference type="EMBL" id="GBRH01232252">
    <property type="protein sequence ID" value="JAD65643.1"/>
    <property type="molecule type" value="Transcribed_RNA"/>
</dbReference>
<reference evidence="1" key="2">
    <citation type="journal article" date="2015" name="Data Brief">
        <title>Shoot transcriptome of the giant reed, Arundo donax.</title>
        <authorList>
            <person name="Barrero R.A."/>
            <person name="Guerrero F.D."/>
            <person name="Moolhuijzen P."/>
            <person name="Goolsby J.A."/>
            <person name="Tidwell J."/>
            <person name="Bellgard S.E."/>
            <person name="Bellgard M.I."/>
        </authorList>
    </citation>
    <scope>NUCLEOTIDE SEQUENCE</scope>
    <source>
        <tissue evidence="1">Shoot tissue taken approximately 20 cm above the soil surface</tissue>
    </source>
</reference>
<accession>A0A0A9BTY7</accession>